<keyword evidence="4" id="KW-0460">Magnesium</keyword>
<evidence type="ECO:0000313" key="5">
    <source>
        <dbReference type="EMBL" id="CDM68825.1"/>
    </source>
</evidence>
<evidence type="ECO:0000256" key="2">
    <source>
        <dbReference type="ARBA" id="ARBA00022723"/>
    </source>
</evidence>
<dbReference type="InterPro" id="IPR036412">
    <property type="entry name" value="HAD-like_sf"/>
</dbReference>
<dbReference type="SFLD" id="SFLDG01129">
    <property type="entry name" value="C1.5:_HAD__Beta-PGM__Phosphata"/>
    <property type="match status" value="1"/>
</dbReference>
<dbReference type="PANTHER" id="PTHR46470:SF2">
    <property type="entry name" value="GLYCERALDEHYDE 3-PHOSPHATE PHOSPHATASE"/>
    <property type="match status" value="1"/>
</dbReference>
<reference evidence="5 6" key="1">
    <citation type="submission" date="2013-11" db="EMBL/GenBank/DDBJ databases">
        <title>Complete genome sequence of Clostridum sp. M2/40.</title>
        <authorList>
            <person name="Wibberg D."/>
            <person name="Puehler A."/>
            <person name="Schlueter A."/>
        </authorList>
    </citation>
    <scope>NUCLEOTIDE SEQUENCE [LARGE SCALE GENOMIC DNA]</scope>
    <source>
        <strain evidence="6">M2/40</strain>
    </source>
</reference>
<keyword evidence="6" id="KW-1185">Reference proteome</keyword>
<dbReference type="SUPFAM" id="SSF56784">
    <property type="entry name" value="HAD-like"/>
    <property type="match status" value="1"/>
</dbReference>
<evidence type="ECO:0000256" key="3">
    <source>
        <dbReference type="ARBA" id="ARBA00022801"/>
    </source>
</evidence>
<dbReference type="OrthoDB" id="9794086at2"/>
<evidence type="ECO:0000256" key="4">
    <source>
        <dbReference type="ARBA" id="ARBA00022842"/>
    </source>
</evidence>
<dbReference type="NCBIfam" id="TIGR01549">
    <property type="entry name" value="HAD-SF-IA-v1"/>
    <property type="match status" value="1"/>
</dbReference>
<dbReference type="Gene3D" id="1.10.150.520">
    <property type="match status" value="1"/>
</dbReference>
<dbReference type="SFLD" id="SFLDS00003">
    <property type="entry name" value="Haloacid_Dehalogenase"/>
    <property type="match status" value="1"/>
</dbReference>
<dbReference type="EMBL" id="HG917868">
    <property type="protein sequence ID" value="CDM68825.1"/>
    <property type="molecule type" value="Genomic_DNA"/>
</dbReference>
<evidence type="ECO:0000313" key="6">
    <source>
        <dbReference type="Proteomes" id="UP000019426"/>
    </source>
</evidence>
<dbReference type="KEGG" id="clt:CM240_1667"/>
<keyword evidence="2" id="KW-0479">Metal-binding</keyword>
<dbReference type="STRING" id="1216932.CM240_1667"/>
<dbReference type="InterPro" id="IPR041492">
    <property type="entry name" value="HAD_2"/>
</dbReference>
<gene>
    <name evidence="5" type="ORF">CM240_1667</name>
</gene>
<dbReference type="eggNOG" id="COG1011">
    <property type="taxonomic scope" value="Bacteria"/>
</dbReference>
<organism evidence="5 6">
    <name type="scientific">Clostridium bornimense</name>
    <dbReference type="NCBI Taxonomy" id="1216932"/>
    <lineage>
        <taxon>Bacteria</taxon>
        <taxon>Bacillati</taxon>
        <taxon>Bacillota</taxon>
        <taxon>Clostridia</taxon>
        <taxon>Eubacteriales</taxon>
        <taxon>Clostridiaceae</taxon>
        <taxon>Clostridium</taxon>
    </lineage>
</organism>
<comment type="cofactor">
    <cofactor evidence="1">
        <name>Mg(2+)</name>
        <dbReference type="ChEBI" id="CHEBI:18420"/>
    </cofactor>
</comment>
<dbReference type="RefSeq" id="WP_044038245.1">
    <property type="nucleotide sequence ID" value="NZ_HG917868.1"/>
</dbReference>
<dbReference type="GO" id="GO:0044281">
    <property type="term" value="P:small molecule metabolic process"/>
    <property type="evidence" value="ECO:0007669"/>
    <property type="project" value="UniProtKB-ARBA"/>
</dbReference>
<dbReference type="InterPro" id="IPR023214">
    <property type="entry name" value="HAD_sf"/>
</dbReference>
<sequence length="235" mass="27805">MIKAIIFDMDDTLYKEYDFVFGGFKAVSLYLSEKYKLSENDVYKKILDIFYREGRGKIFNRIIDIYNLKEDINNLIDKYRFYKPKIELYDDAEEVLNWCKENNIKTGIITDGMSAVQWSKIKALKLEEKVDKIIVTDDFGREFWKPHTRAYKEMIKYFGIDGEEAIYVGDNPNKDFIGAKKLHYNTVRIIREEGDHMNTKSSEDHGVDKMIKSLRALTKEKETSDEKIYYGVDRK</sequence>
<dbReference type="InterPro" id="IPR051400">
    <property type="entry name" value="HAD-like_hydrolase"/>
</dbReference>
<keyword evidence="3 5" id="KW-0378">Hydrolase</keyword>
<evidence type="ECO:0000256" key="1">
    <source>
        <dbReference type="ARBA" id="ARBA00001946"/>
    </source>
</evidence>
<proteinExistence type="predicted"/>
<dbReference type="AlphaFoldDB" id="W6SGI2"/>
<dbReference type="Pfam" id="PF13419">
    <property type="entry name" value="HAD_2"/>
    <property type="match status" value="1"/>
</dbReference>
<dbReference type="PANTHER" id="PTHR46470">
    <property type="entry name" value="N-ACYLNEURAMINATE-9-PHOSPHATASE"/>
    <property type="match status" value="1"/>
</dbReference>
<name>W6SGI2_9CLOT</name>
<dbReference type="HOGENOM" id="CLU_045011_8_3_9"/>
<dbReference type="Proteomes" id="UP000019426">
    <property type="component" value="Chromosome M2/40_rep1"/>
</dbReference>
<dbReference type="InterPro" id="IPR006439">
    <property type="entry name" value="HAD-SF_hydro_IA"/>
</dbReference>
<accession>W6SGI2</accession>
<dbReference type="GO" id="GO:0046872">
    <property type="term" value="F:metal ion binding"/>
    <property type="evidence" value="ECO:0007669"/>
    <property type="project" value="UniProtKB-KW"/>
</dbReference>
<dbReference type="PATRIC" id="fig|1216932.3.peg.1661"/>
<dbReference type="Gene3D" id="3.40.50.1000">
    <property type="entry name" value="HAD superfamily/HAD-like"/>
    <property type="match status" value="1"/>
</dbReference>
<protein>
    <submittedName>
        <fullName evidence="5">HAD superfamily hydrolase</fullName>
    </submittedName>
</protein>
<dbReference type="GO" id="GO:0016791">
    <property type="term" value="F:phosphatase activity"/>
    <property type="evidence" value="ECO:0007669"/>
    <property type="project" value="TreeGrafter"/>
</dbReference>